<keyword evidence="3 8" id="KW-0597">Phosphoprotein</keyword>
<dbReference type="InterPro" id="IPR018060">
    <property type="entry name" value="HTH_AraC"/>
</dbReference>
<evidence type="ECO:0000256" key="2">
    <source>
        <dbReference type="ARBA" id="ARBA00022490"/>
    </source>
</evidence>
<evidence type="ECO:0000259" key="9">
    <source>
        <dbReference type="PROSITE" id="PS01124"/>
    </source>
</evidence>
<dbReference type="Gene3D" id="1.10.10.60">
    <property type="entry name" value="Homeodomain-like"/>
    <property type="match status" value="2"/>
</dbReference>
<dbReference type="GO" id="GO:0005737">
    <property type="term" value="C:cytoplasm"/>
    <property type="evidence" value="ECO:0007669"/>
    <property type="project" value="UniProtKB-SubCell"/>
</dbReference>
<evidence type="ECO:0000259" key="10">
    <source>
        <dbReference type="PROSITE" id="PS50110"/>
    </source>
</evidence>
<dbReference type="AlphaFoldDB" id="A0A161S9K6"/>
<evidence type="ECO:0000256" key="3">
    <source>
        <dbReference type="ARBA" id="ARBA00022553"/>
    </source>
</evidence>
<dbReference type="PROSITE" id="PS01124">
    <property type="entry name" value="HTH_ARAC_FAMILY_2"/>
    <property type="match status" value="1"/>
</dbReference>
<dbReference type="GO" id="GO:0003700">
    <property type="term" value="F:DNA-binding transcription factor activity"/>
    <property type="evidence" value="ECO:0007669"/>
    <property type="project" value="InterPro"/>
</dbReference>
<keyword evidence="2" id="KW-0963">Cytoplasm</keyword>
<comment type="caution">
    <text evidence="11">The sequence shown here is derived from an EMBL/GenBank/DDBJ whole genome shotgun (WGS) entry which is preliminary data.</text>
</comment>
<keyword evidence="6" id="KW-0238">DNA-binding</keyword>
<proteinExistence type="predicted"/>
<dbReference type="EMBL" id="LQRA01000039">
    <property type="protein sequence ID" value="KZE82099.1"/>
    <property type="molecule type" value="Genomic_DNA"/>
</dbReference>
<gene>
    <name evidence="11" type="ORF">AV654_09450</name>
</gene>
<dbReference type="CDD" id="cd17536">
    <property type="entry name" value="REC_YesN-like"/>
    <property type="match status" value="1"/>
</dbReference>
<accession>A0A161S9K6</accession>
<feature type="domain" description="HTH araC/xylS-type" evidence="9">
    <location>
        <begin position="151"/>
        <end position="248"/>
    </location>
</feature>
<name>A0A161S9K6_9BACL</name>
<dbReference type="RefSeq" id="WP_063178724.1">
    <property type="nucleotide sequence ID" value="NZ_LQRA01000039.1"/>
</dbReference>
<dbReference type="GO" id="GO:0043565">
    <property type="term" value="F:sequence-specific DNA binding"/>
    <property type="evidence" value="ECO:0007669"/>
    <property type="project" value="InterPro"/>
</dbReference>
<keyword evidence="4" id="KW-0902">Two-component regulatory system</keyword>
<evidence type="ECO:0000313" key="11">
    <source>
        <dbReference type="EMBL" id="KZE82099.1"/>
    </source>
</evidence>
<dbReference type="InterPro" id="IPR011006">
    <property type="entry name" value="CheY-like_superfamily"/>
</dbReference>
<dbReference type="SUPFAM" id="SSF46689">
    <property type="entry name" value="Homeodomain-like"/>
    <property type="match status" value="1"/>
</dbReference>
<protein>
    <submittedName>
        <fullName evidence="11">AraC family transcriptional regulator</fullName>
    </submittedName>
</protein>
<dbReference type="InterPro" id="IPR020449">
    <property type="entry name" value="Tscrpt_reg_AraC-type_HTH"/>
</dbReference>
<dbReference type="PRINTS" id="PR00032">
    <property type="entry name" value="HTHARAC"/>
</dbReference>
<dbReference type="Proteomes" id="UP000076563">
    <property type="component" value="Unassembled WGS sequence"/>
</dbReference>
<dbReference type="GO" id="GO:0000160">
    <property type="term" value="P:phosphorelay signal transduction system"/>
    <property type="evidence" value="ECO:0007669"/>
    <property type="project" value="UniProtKB-KW"/>
</dbReference>
<dbReference type="PANTHER" id="PTHR42713">
    <property type="entry name" value="HISTIDINE KINASE-RELATED"/>
    <property type="match status" value="1"/>
</dbReference>
<evidence type="ECO:0000256" key="6">
    <source>
        <dbReference type="ARBA" id="ARBA00023125"/>
    </source>
</evidence>
<dbReference type="SUPFAM" id="SSF52172">
    <property type="entry name" value="CheY-like"/>
    <property type="match status" value="1"/>
</dbReference>
<dbReference type="SMART" id="SM00342">
    <property type="entry name" value="HTH_ARAC"/>
    <property type="match status" value="1"/>
</dbReference>
<dbReference type="PANTHER" id="PTHR42713:SF3">
    <property type="entry name" value="TRANSCRIPTIONAL REGULATORY PROTEIN HPTR"/>
    <property type="match status" value="1"/>
</dbReference>
<organism evidence="11 12">
    <name type="scientific">Paenibacillus elgii</name>
    <dbReference type="NCBI Taxonomy" id="189691"/>
    <lineage>
        <taxon>Bacteria</taxon>
        <taxon>Bacillati</taxon>
        <taxon>Bacillota</taxon>
        <taxon>Bacilli</taxon>
        <taxon>Bacillales</taxon>
        <taxon>Paenibacillaceae</taxon>
        <taxon>Paenibacillus</taxon>
    </lineage>
</organism>
<keyword evidence="5" id="KW-0805">Transcription regulation</keyword>
<evidence type="ECO:0000256" key="1">
    <source>
        <dbReference type="ARBA" id="ARBA00004496"/>
    </source>
</evidence>
<dbReference type="InterPro" id="IPR001789">
    <property type="entry name" value="Sig_transdc_resp-reg_receiver"/>
</dbReference>
<dbReference type="PROSITE" id="PS50110">
    <property type="entry name" value="RESPONSE_REGULATORY"/>
    <property type="match status" value="1"/>
</dbReference>
<evidence type="ECO:0000256" key="7">
    <source>
        <dbReference type="ARBA" id="ARBA00023163"/>
    </source>
</evidence>
<comment type="subcellular location">
    <subcellularLocation>
        <location evidence="1">Cytoplasm</location>
    </subcellularLocation>
</comment>
<keyword evidence="12" id="KW-1185">Reference proteome</keyword>
<dbReference type="Gene3D" id="3.40.50.2300">
    <property type="match status" value="1"/>
</dbReference>
<feature type="modified residue" description="4-aspartylphosphate" evidence="8">
    <location>
        <position position="55"/>
    </location>
</feature>
<keyword evidence="7" id="KW-0804">Transcription</keyword>
<dbReference type="InterPro" id="IPR009057">
    <property type="entry name" value="Homeodomain-like_sf"/>
</dbReference>
<sequence>MYKLLIVDDESETRSSISNYFPWEDIGFEIVGQLENGRQALDFLSERQADVVLCDIHMPVLSGIDFAREIKDRKHPVMIVFFSGYREFEYAKQALSLGVKEYIVKPPKYKDLVSAFSSLKAELDEQAWRASAPSDPLDEEPEQSYNGKIISIVKHFVEDNFPHASLEEAAKLVHMNANYLSQFFKKNTGSSFSDYLLTVKMQKAKELLQDVRYRSYEVGSLVGYSNSRNFARTFKKYFGTTPRLYRNRKP</sequence>
<dbReference type="InterPro" id="IPR051552">
    <property type="entry name" value="HptR"/>
</dbReference>
<feature type="domain" description="Response regulatory" evidence="10">
    <location>
        <begin position="3"/>
        <end position="120"/>
    </location>
</feature>
<evidence type="ECO:0000313" key="12">
    <source>
        <dbReference type="Proteomes" id="UP000076563"/>
    </source>
</evidence>
<dbReference type="SMART" id="SM00448">
    <property type="entry name" value="REC"/>
    <property type="match status" value="1"/>
</dbReference>
<dbReference type="Pfam" id="PF00072">
    <property type="entry name" value="Response_reg"/>
    <property type="match status" value="1"/>
</dbReference>
<reference evidence="12" key="1">
    <citation type="submission" date="2016-01" db="EMBL/GenBank/DDBJ databases">
        <title>Draft genome of Chromobacterium sp. F49.</title>
        <authorList>
            <person name="Hong K.W."/>
        </authorList>
    </citation>
    <scope>NUCLEOTIDE SEQUENCE [LARGE SCALE GENOMIC DNA]</scope>
    <source>
        <strain evidence="12">M63</strain>
    </source>
</reference>
<evidence type="ECO:0000256" key="4">
    <source>
        <dbReference type="ARBA" id="ARBA00023012"/>
    </source>
</evidence>
<evidence type="ECO:0000256" key="8">
    <source>
        <dbReference type="PROSITE-ProRule" id="PRU00169"/>
    </source>
</evidence>
<evidence type="ECO:0000256" key="5">
    <source>
        <dbReference type="ARBA" id="ARBA00023015"/>
    </source>
</evidence>
<dbReference type="Pfam" id="PF12833">
    <property type="entry name" value="HTH_18"/>
    <property type="match status" value="1"/>
</dbReference>
<dbReference type="OrthoDB" id="159632at2"/>